<accession>A0ABT2DRV7</accession>
<sequence>MANRFNLPDISFFEKSPESIVSEMLQHINDKTGQEFQRADPRRKLVESLAVFVTFERNRAEHALKQMLLAYASDDMLDLKGDELDTPRLEERAATTVIGFNLETARGVALPIPQGTRVKIADVYFQTTRIAVVPIDTNYIELPVTCTEVGEIGNDYLPGETVTLVDPLPYVKSVVNTVVSSGGAEIEEDDPYAERIRLAPEKFSVAGPDLAYKYYALTSSQDIVDVEVDSPSPGVTRIVALLKNGEIPTQQHLDKILAICSAENIRPLTDNVIATIPDVQNFDLEVQYWLPNSKATVADELMQKIDTEYQTYLVWQRSKLGRDVNPSEVVKRLKSTKSEKLAERVEVIGVNYTEIEKTKIAVANEPKLTFMGFIDD</sequence>
<dbReference type="Pfam" id="PF04865">
    <property type="entry name" value="Baseplate_J"/>
    <property type="match status" value="1"/>
</dbReference>
<feature type="domain" description="Baseplate J-like central" evidence="2">
    <location>
        <begin position="205"/>
        <end position="274"/>
    </location>
</feature>
<dbReference type="EMBL" id="JANTOO010000014">
    <property type="protein sequence ID" value="MCS1397489.1"/>
    <property type="molecule type" value="Genomic_DNA"/>
</dbReference>
<evidence type="ECO:0000313" key="4">
    <source>
        <dbReference type="Proteomes" id="UP001525021"/>
    </source>
</evidence>
<dbReference type="PANTHER" id="PTHR35862:SF1">
    <property type="entry name" value="FELS-2 PROPHAGE PROTEIN"/>
    <property type="match status" value="1"/>
</dbReference>
<gene>
    <name evidence="3" type="ORF">NXZ79_15770</name>
</gene>
<dbReference type="InterPro" id="IPR014507">
    <property type="entry name" value="Baseplate_assembly_J_pred"/>
</dbReference>
<reference evidence="3 4" key="1">
    <citation type="submission" date="2022-08" db="EMBL/GenBank/DDBJ databases">
        <title>Lysinibacillus sequencing.</title>
        <authorList>
            <person name="Dunlap C."/>
        </authorList>
    </citation>
    <scope>NUCLEOTIDE SEQUENCE [LARGE SCALE GENOMIC DNA]</scope>
    <source>
        <strain evidence="3 4">PB211</strain>
    </source>
</reference>
<dbReference type="InterPro" id="IPR006949">
    <property type="entry name" value="Barrel_Baseplate_J-like"/>
</dbReference>
<comment type="caution">
    <text evidence="3">The sequence shown here is derived from an EMBL/GenBank/DDBJ whole genome shotgun (WGS) entry which is preliminary data.</text>
</comment>
<dbReference type="PANTHER" id="PTHR35862">
    <property type="entry name" value="FELS-2 PROPHAGE PROTEIN"/>
    <property type="match status" value="1"/>
</dbReference>
<proteinExistence type="predicted"/>
<dbReference type="PIRSF" id="PIRSF020481">
    <property type="entry name" value="BAP"/>
    <property type="match status" value="1"/>
</dbReference>
<dbReference type="Proteomes" id="UP001525021">
    <property type="component" value="Unassembled WGS sequence"/>
</dbReference>
<dbReference type="RefSeq" id="WP_012295278.1">
    <property type="nucleotide sequence ID" value="NZ_JANTOO010000014.1"/>
</dbReference>
<evidence type="ECO:0000313" key="3">
    <source>
        <dbReference type="EMBL" id="MCS1397489.1"/>
    </source>
</evidence>
<evidence type="ECO:0000259" key="1">
    <source>
        <dbReference type="Pfam" id="PF04865"/>
    </source>
</evidence>
<feature type="domain" description="Baseplate protein J-like barrel" evidence="1">
    <location>
        <begin position="108"/>
        <end position="183"/>
    </location>
</feature>
<dbReference type="InterPro" id="IPR058531">
    <property type="entry name" value="Baseplate_J_M"/>
</dbReference>
<protein>
    <submittedName>
        <fullName evidence="3">Baseplate J/gp47 family protein</fullName>
    </submittedName>
</protein>
<name>A0ABT2DRV7_9BACI</name>
<dbReference type="Pfam" id="PF26078">
    <property type="entry name" value="Baseplate_J_M"/>
    <property type="match status" value="1"/>
</dbReference>
<dbReference type="InterPro" id="IPR052726">
    <property type="entry name" value="Phage_Baseplate_Hub"/>
</dbReference>
<evidence type="ECO:0000259" key="2">
    <source>
        <dbReference type="Pfam" id="PF26078"/>
    </source>
</evidence>
<keyword evidence="4" id="KW-1185">Reference proteome</keyword>
<organism evidence="3 4">
    <name type="scientific">Lysinibacillus pinottii</name>
    <dbReference type="NCBI Taxonomy" id="2973932"/>
    <lineage>
        <taxon>Bacteria</taxon>
        <taxon>Bacillati</taxon>
        <taxon>Bacillota</taxon>
        <taxon>Bacilli</taxon>
        <taxon>Bacillales</taxon>
        <taxon>Bacillaceae</taxon>
        <taxon>Lysinibacillus</taxon>
    </lineage>
</organism>